<name>A0A6A6KMJ5_HEVBR</name>
<sequence length="156" mass="16605">MLILFTTPFIVGGLLGSHSHTPATPSVAAAQRATPSRSIPPSKKRDSTPSQLQLPPIKKTKAPAKRPRSLKPPTALVKVFDTSGTDSKTPSVTDSSSTHDASSERHSRTHEEVQSLVSFESNHATQEVVDVGDDNDPLGDIPLPTSPKACIYCLLS</sequence>
<accession>A0A6A6KMJ5</accession>
<dbReference type="EMBL" id="JAAGAX010000016">
    <property type="protein sequence ID" value="KAF2288649.1"/>
    <property type="molecule type" value="Genomic_DNA"/>
</dbReference>
<reference evidence="3 4" key="1">
    <citation type="journal article" date="2020" name="Mol. Plant">
        <title>The Chromosome-Based Rubber Tree Genome Provides New Insights into Spurge Genome Evolution and Rubber Biosynthesis.</title>
        <authorList>
            <person name="Liu J."/>
            <person name="Shi C."/>
            <person name="Shi C.C."/>
            <person name="Li W."/>
            <person name="Zhang Q.J."/>
            <person name="Zhang Y."/>
            <person name="Li K."/>
            <person name="Lu H.F."/>
            <person name="Shi C."/>
            <person name="Zhu S.T."/>
            <person name="Xiao Z.Y."/>
            <person name="Nan H."/>
            <person name="Yue Y."/>
            <person name="Zhu X.G."/>
            <person name="Wu Y."/>
            <person name="Hong X.N."/>
            <person name="Fan G.Y."/>
            <person name="Tong Y."/>
            <person name="Zhang D."/>
            <person name="Mao C.L."/>
            <person name="Liu Y.L."/>
            <person name="Hao S.J."/>
            <person name="Liu W.Q."/>
            <person name="Lv M.Q."/>
            <person name="Zhang H.B."/>
            <person name="Liu Y."/>
            <person name="Hu-Tang G.R."/>
            <person name="Wang J.P."/>
            <person name="Wang J.H."/>
            <person name="Sun Y.H."/>
            <person name="Ni S.B."/>
            <person name="Chen W.B."/>
            <person name="Zhang X.C."/>
            <person name="Jiao Y.N."/>
            <person name="Eichler E.E."/>
            <person name="Li G.H."/>
            <person name="Liu X."/>
            <person name="Gao L.Z."/>
        </authorList>
    </citation>
    <scope>NUCLEOTIDE SEQUENCE [LARGE SCALE GENOMIC DNA]</scope>
    <source>
        <strain evidence="4">cv. GT1</strain>
        <tissue evidence="3">Leaf</tissue>
    </source>
</reference>
<evidence type="ECO:0008006" key="5">
    <source>
        <dbReference type="Google" id="ProtNLM"/>
    </source>
</evidence>
<feature type="compositionally biased region" description="Basic and acidic residues" evidence="1">
    <location>
        <begin position="101"/>
        <end position="113"/>
    </location>
</feature>
<feature type="chain" id="PRO_5025429484" description="Secreted protein" evidence="2">
    <location>
        <begin position="17"/>
        <end position="156"/>
    </location>
</feature>
<feature type="signal peptide" evidence="2">
    <location>
        <begin position="1"/>
        <end position="16"/>
    </location>
</feature>
<evidence type="ECO:0000256" key="2">
    <source>
        <dbReference type="SAM" id="SignalP"/>
    </source>
</evidence>
<dbReference type="Proteomes" id="UP000467840">
    <property type="component" value="Chromosome 8"/>
</dbReference>
<evidence type="ECO:0000313" key="3">
    <source>
        <dbReference type="EMBL" id="KAF2288649.1"/>
    </source>
</evidence>
<gene>
    <name evidence="3" type="ORF">GH714_009945</name>
</gene>
<evidence type="ECO:0000313" key="4">
    <source>
        <dbReference type="Proteomes" id="UP000467840"/>
    </source>
</evidence>
<organism evidence="3 4">
    <name type="scientific">Hevea brasiliensis</name>
    <name type="common">Para rubber tree</name>
    <name type="synonym">Siphonia brasiliensis</name>
    <dbReference type="NCBI Taxonomy" id="3981"/>
    <lineage>
        <taxon>Eukaryota</taxon>
        <taxon>Viridiplantae</taxon>
        <taxon>Streptophyta</taxon>
        <taxon>Embryophyta</taxon>
        <taxon>Tracheophyta</taxon>
        <taxon>Spermatophyta</taxon>
        <taxon>Magnoliopsida</taxon>
        <taxon>eudicotyledons</taxon>
        <taxon>Gunneridae</taxon>
        <taxon>Pentapetalae</taxon>
        <taxon>rosids</taxon>
        <taxon>fabids</taxon>
        <taxon>Malpighiales</taxon>
        <taxon>Euphorbiaceae</taxon>
        <taxon>Crotonoideae</taxon>
        <taxon>Micrandreae</taxon>
        <taxon>Hevea</taxon>
    </lineage>
</organism>
<dbReference type="AlphaFoldDB" id="A0A6A6KMJ5"/>
<comment type="caution">
    <text evidence="3">The sequence shown here is derived from an EMBL/GenBank/DDBJ whole genome shotgun (WGS) entry which is preliminary data.</text>
</comment>
<keyword evidence="4" id="KW-1185">Reference proteome</keyword>
<feature type="compositionally biased region" description="Basic residues" evidence="1">
    <location>
        <begin position="58"/>
        <end position="69"/>
    </location>
</feature>
<feature type="compositionally biased region" description="Polar residues" evidence="1">
    <location>
        <begin position="82"/>
        <end position="100"/>
    </location>
</feature>
<keyword evidence="2" id="KW-0732">Signal</keyword>
<protein>
    <recommendedName>
        <fullName evidence="5">Secreted protein</fullName>
    </recommendedName>
</protein>
<evidence type="ECO:0000256" key="1">
    <source>
        <dbReference type="SAM" id="MobiDB-lite"/>
    </source>
</evidence>
<proteinExistence type="predicted"/>
<feature type="region of interest" description="Disordered" evidence="1">
    <location>
        <begin position="22"/>
        <end position="113"/>
    </location>
</feature>